<evidence type="ECO:0000313" key="3">
    <source>
        <dbReference type="Proteomes" id="UP001604267"/>
    </source>
</evidence>
<feature type="compositionally biased region" description="Basic and acidic residues" evidence="1">
    <location>
        <begin position="68"/>
        <end position="79"/>
    </location>
</feature>
<dbReference type="EMBL" id="JBICYV010000001">
    <property type="protein sequence ID" value="MFG3009475.1"/>
    <property type="molecule type" value="Genomic_DNA"/>
</dbReference>
<feature type="region of interest" description="Disordered" evidence="1">
    <location>
        <begin position="1"/>
        <end position="79"/>
    </location>
</feature>
<comment type="caution">
    <text evidence="2">The sequence shown here is derived from an EMBL/GenBank/DDBJ whole genome shotgun (WGS) entry which is preliminary data.</text>
</comment>
<dbReference type="RefSeq" id="WP_388316768.1">
    <property type="nucleotide sequence ID" value="NZ_JBIBCC010000003.1"/>
</dbReference>
<reference evidence="2 3" key="1">
    <citation type="submission" date="2024-10" db="EMBL/GenBank/DDBJ databases">
        <title>The Natural Products Discovery Center: Release of the First 8490 Sequenced Strains for Exploring Actinobacteria Biosynthetic Diversity.</title>
        <authorList>
            <person name="Kalkreuter E."/>
            <person name="Kautsar S.A."/>
            <person name="Yang D."/>
            <person name="Bader C.D."/>
            <person name="Teijaro C.N."/>
            <person name="Fluegel L."/>
            <person name="Davis C.M."/>
            <person name="Simpson J.R."/>
            <person name="Lauterbach L."/>
            <person name="Steele A.D."/>
            <person name="Gui C."/>
            <person name="Meng S."/>
            <person name="Li G."/>
            <person name="Viehrig K."/>
            <person name="Ye F."/>
            <person name="Su P."/>
            <person name="Kiefer A.F."/>
            <person name="Nichols A."/>
            <person name="Cepeda A.J."/>
            <person name="Yan W."/>
            <person name="Fan B."/>
            <person name="Jiang Y."/>
            <person name="Adhikari A."/>
            <person name="Zheng C.-J."/>
            <person name="Schuster L."/>
            <person name="Cowan T.M."/>
            <person name="Smanski M.J."/>
            <person name="Chevrette M.G."/>
            <person name="De Carvalho L.P.S."/>
            <person name="Shen B."/>
        </authorList>
    </citation>
    <scope>NUCLEOTIDE SEQUENCE [LARGE SCALE GENOMIC DNA]</scope>
    <source>
        <strain evidence="2 3">NPDC048320</strain>
    </source>
</reference>
<keyword evidence="3" id="KW-1185">Reference proteome</keyword>
<gene>
    <name evidence="2" type="ORF">ACGFZB_03265</name>
</gene>
<name>A0ABW7AY66_9ACTN</name>
<sequence>MSVQKPGSGSGERPVPRDMPDQQASTDEDPWDVTPARPRDDEPDEDAVPDTDEAGTGPRGSPRSGTVHPEHPGPDEPSA</sequence>
<organism evidence="2 3">
    <name type="scientific">Streptomyces cinerochromogenes</name>
    <dbReference type="NCBI Taxonomy" id="66422"/>
    <lineage>
        <taxon>Bacteria</taxon>
        <taxon>Bacillati</taxon>
        <taxon>Actinomycetota</taxon>
        <taxon>Actinomycetes</taxon>
        <taxon>Kitasatosporales</taxon>
        <taxon>Streptomycetaceae</taxon>
        <taxon>Streptomyces</taxon>
    </lineage>
</organism>
<evidence type="ECO:0000313" key="2">
    <source>
        <dbReference type="EMBL" id="MFG3009475.1"/>
    </source>
</evidence>
<dbReference type="Proteomes" id="UP001604267">
    <property type="component" value="Unassembled WGS sequence"/>
</dbReference>
<proteinExistence type="predicted"/>
<accession>A0ABW7AY66</accession>
<protein>
    <submittedName>
        <fullName evidence="2">Uncharacterized protein</fullName>
    </submittedName>
</protein>
<feature type="compositionally biased region" description="Acidic residues" evidence="1">
    <location>
        <begin position="41"/>
        <end position="53"/>
    </location>
</feature>
<evidence type="ECO:0000256" key="1">
    <source>
        <dbReference type="SAM" id="MobiDB-lite"/>
    </source>
</evidence>